<sequence length="189" mass="20544">EVSTAGGYTWYRVQDSQNRTNGWVRSDFIAVDNTSGGTEAKLVLGVEFTGTTTDEVTSYVTIRTSPRASSSDLHHLEAGEVKTFYTFTGVGTVDEQRQWLYMPHGGYSGYVCARYISGGGSSLDSNAYVSDSQGVYLRVLPSTSAAKIGLLPSNSYVIILDTSVANWYRVTSTKGTGWVSAAYLTLRKK</sequence>
<dbReference type="AlphaFoldDB" id="K1TVX3"/>
<evidence type="ECO:0000313" key="2">
    <source>
        <dbReference type="EMBL" id="EKC70350.1"/>
    </source>
</evidence>
<feature type="non-terminal residue" evidence="2">
    <location>
        <position position="1"/>
    </location>
</feature>
<dbReference type="InterPro" id="IPR025987">
    <property type="entry name" value="GW_dom"/>
</dbReference>
<dbReference type="Pfam" id="PF08239">
    <property type="entry name" value="SH3_3"/>
    <property type="match status" value="1"/>
</dbReference>
<dbReference type="SMART" id="SM00287">
    <property type="entry name" value="SH3b"/>
    <property type="match status" value="1"/>
</dbReference>
<name>K1TVX3_9ZZZZ</name>
<dbReference type="PANTHER" id="PTHR34408:SF1">
    <property type="entry name" value="GLYCOSYL HYDROLASE FAMILY 19 DOMAIN-CONTAINING PROTEIN HI_1415"/>
    <property type="match status" value="1"/>
</dbReference>
<dbReference type="EMBL" id="AJWY01005174">
    <property type="protein sequence ID" value="EKC70350.1"/>
    <property type="molecule type" value="Genomic_DNA"/>
</dbReference>
<accession>K1TVX3</accession>
<dbReference type="PANTHER" id="PTHR34408">
    <property type="entry name" value="FAMILY PROTEIN, PUTATIVE-RELATED"/>
    <property type="match status" value="1"/>
</dbReference>
<dbReference type="InterPro" id="IPR003646">
    <property type="entry name" value="SH3-like_bac-type"/>
</dbReference>
<gene>
    <name evidence="2" type="ORF">LEA_07827</name>
</gene>
<protein>
    <submittedName>
        <fullName evidence="2">Peptidase, M23/M37 family</fullName>
    </submittedName>
</protein>
<comment type="caution">
    <text evidence="2">The sequence shown here is derived from an EMBL/GenBank/DDBJ whole genome shotgun (WGS) entry which is preliminary data.</text>
</comment>
<evidence type="ECO:0000259" key="1">
    <source>
        <dbReference type="PROSITE" id="PS51781"/>
    </source>
</evidence>
<dbReference type="Pfam" id="PF13457">
    <property type="entry name" value="GW"/>
    <property type="match status" value="1"/>
</dbReference>
<reference evidence="2" key="1">
    <citation type="journal article" date="2013" name="Environ. Microbiol.">
        <title>Microbiota from the distal guts of lean and obese adolescents exhibit partial functional redundancy besides clear differences in community structure.</title>
        <authorList>
            <person name="Ferrer M."/>
            <person name="Ruiz A."/>
            <person name="Lanza F."/>
            <person name="Haange S.B."/>
            <person name="Oberbach A."/>
            <person name="Till H."/>
            <person name="Bargiela R."/>
            <person name="Campoy C."/>
            <person name="Segura M.T."/>
            <person name="Richter M."/>
            <person name="von Bergen M."/>
            <person name="Seifert J."/>
            <person name="Suarez A."/>
        </authorList>
    </citation>
    <scope>NUCLEOTIDE SEQUENCE</scope>
</reference>
<dbReference type="PROSITE" id="PS51781">
    <property type="entry name" value="SH3B"/>
    <property type="match status" value="1"/>
</dbReference>
<proteinExistence type="predicted"/>
<feature type="domain" description="SH3b" evidence="1">
    <location>
        <begin position="124"/>
        <end position="188"/>
    </location>
</feature>
<dbReference type="InterPro" id="IPR052354">
    <property type="entry name" value="Cell_Wall_Dynamics_Protein"/>
</dbReference>
<dbReference type="Gene3D" id="2.30.30.40">
    <property type="entry name" value="SH3 Domains"/>
    <property type="match status" value="2"/>
</dbReference>
<organism evidence="2">
    <name type="scientific">human gut metagenome</name>
    <dbReference type="NCBI Taxonomy" id="408170"/>
    <lineage>
        <taxon>unclassified sequences</taxon>
        <taxon>metagenomes</taxon>
        <taxon>organismal metagenomes</taxon>
    </lineage>
</organism>